<dbReference type="Pfam" id="PF07723">
    <property type="entry name" value="LRR_2"/>
    <property type="match status" value="1"/>
</dbReference>
<reference evidence="2" key="2">
    <citation type="submission" date="2015-03" db="UniProtKB">
        <authorList>
            <consortium name="EnsemblPlants"/>
        </authorList>
    </citation>
    <scope>IDENTIFICATION</scope>
</reference>
<dbReference type="InterPro" id="IPR055294">
    <property type="entry name" value="FBL60-like"/>
</dbReference>
<accession>A0A0D3DUB0</accession>
<dbReference type="InterPro" id="IPR032675">
    <property type="entry name" value="LRR_dom_sf"/>
</dbReference>
<feature type="domain" description="F-box/LRR-repeat protein 15/At3g58940/PEG3-like LRR" evidence="1">
    <location>
        <begin position="106"/>
        <end position="246"/>
    </location>
</feature>
<evidence type="ECO:0000313" key="2">
    <source>
        <dbReference type="EnsemblPlants" id="Bo8g093130.1"/>
    </source>
</evidence>
<dbReference type="AlphaFoldDB" id="A0A0D3DUB0"/>
<dbReference type="Gramene" id="Bo8g093130.1">
    <property type="protein sequence ID" value="Bo8g093130.1"/>
    <property type="gene ID" value="Bo8g093130"/>
</dbReference>
<reference evidence="2 3" key="1">
    <citation type="journal article" date="2014" name="Genome Biol.">
        <title>Transcriptome and methylome profiling reveals relics of genome dominance in the mesopolyploid Brassica oleracea.</title>
        <authorList>
            <person name="Parkin I.A."/>
            <person name="Koh C."/>
            <person name="Tang H."/>
            <person name="Robinson S.J."/>
            <person name="Kagale S."/>
            <person name="Clarke W.E."/>
            <person name="Town C.D."/>
            <person name="Nixon J."/>
            <person name="Krishnakumar V."/>
            <person name="Bidwell S.L."/>
            <person name="Denoeud F."/>
            <person name="Belcram H."/>
            <person name="Links M.G."/>
            <person name="Just J."/>
            <person name="Clarke C."/>
            <person name="Bender T."/>
            <person name="Huebert T."/>
            <person name="Mason A.S."/>
            <person name="Pires J.C."/>
            <person name="Barker G."/>
            <person name="Moore J."/>
            <person name="Walley P.G."/>
            <person name="Manoli S."/>
            <person name="Batley J."/>
            <person name="Edwards D."/>
            <person name="Nelson M.N."/>
            <person name="Wang X."/>
            <person name="Paterson A.H."/>
            <person name="King G."/>
            <person name="Bancroft I."/>
            <person name="Chalhoub B."/>
            <person name="Sharpe A.G."/>
        </authorList>
    </citation>
    <scope>NUCLEOTIDE SEQUENCE</scope>
    <source>
        <strain evidence="2 3">cv. TO1000</strain>
    </source>
</reference>
<keyword evidence="3" id="KW-1185">Reference proteome</keyword>
<evidence type="ECO:0000259" key="1">
    <source>
        <dbReference type="Pfam" id="PF24758"/>
    </source>
</evidence>
<dbReference type="SUPFAM" id="SSF52047">
    <property type="entry name" value="RNI-like"/>
    <property type="match status" value="1"/>
</dbReference>
<organism evidence="2 3">
    <name type="scientific">Brassica oleracea var. oleracea</name>
    <dbReference type="NCBI Taxonomy" id="109376"/>
    <lineage>
        <taxon>Eukaryota</taxon>
        <taxon>Viridiplantae</taxon>
        <taxon>Streptophyta</taxon>
        <taxon>Embryophyta</taxon>
        <taxon>Tracheophyta</taxon>
        <taxon>Spermatophyta</taxon>
        <taxon>Magnoliopsida</taxon>
        <taxon>eudicotyledons</taxon>
        <taxon>Gunneridae</taxon>
        <taxon>Pentapetalae</taxon>
        <taxon>rosids</taxon>
        <taxon>malvids</taxon>
        <taxon>Brassicales</taxon>
        <taxon>Brassicaceae</taxon>
        <taxon>Brassiceae</taxon>
        <taxon>Brassica</taxon>
    </lineage>
</organism>
<dbReference type="HOGENOM" id="CLU_667919_0_0_1"/>
<sequence>MASSSHNDENFDEHFDQYFDEHFDQTFENIFIHHGDQQEERKRRKKRVYVLPISDKNEITFPWIPRKTPRSFVDFVDRVLVLHQHVPLNIFSLKCVDIVHPAIVIGWLLKVLEHGVLDLDLYISSVQGYPLPSEMFVSETLVRLKLEVRNVLTIDEVNDVFFPKVKSLLCLVHVMVKYSVFYKLLLGCQALEELVLDNVFEFGGSFSVSHNTLKRLVVGDKRTIDEHHKQDNIKLASVKLAMKYMKRVSAELEAKLLINLFICCMFSSQEDLMQRQTCIYSRSCFNFSSVQTVAPSSSFRILTSKSLVRLRESGTDEFTIIDVVEVSLSLPKLKTLHMNDVGFADESGAAFAKLVSSCHALEELVMDKIMWDFRGSCSDSNSSLKRVTIYSENIDDEDPKSVSLSALPISSL</sequence>
<dbReference type="Gene3D" id="3.80.10.10">
    <property type="entry name" value="Ribonuclease Inhibitor"/>
    <property type="match status" value="1"/>
</dbReference>
<dbReference type="PANTHER" id="PTHR31293">
    <property type="entry name" value="RNI-LIKE SUPERFAMILY PROTEIN"/>
    <property type="match status" value="1"/>
</dbReference>
<dbReference type="Pfam" id="PF24758">
    <property type="entry name" value="LRR_At5g56370"/>
    <property type="match status" value="1"/>
</dbReference>
<name>A0A0D3DUB0_BRAOL</name>
<protein>
    <recommendedName>
        <fullName evidence="1">F-box/LRR-repeat protein 15/At3g58940/PEG3-like LRR domain-containing protein</fullName>
    </recommendedName>
</protein>
<proteinExistence type="predicted"/>
<dbReference type="EnsemblPlants" id="Bo8g093130.1">
    <property type="protein sequence ID" value="Bo8g093130.1"/>
    <property type="gene ID" value="Bo8g093130"/>
</dbReference>
<dbReference type="InterPro" id="IPR013101">
    <property type="entry name" value="LRR_PRU1-like"/>
</dbReference>
<dbReference type="Proteomes" id="UP000032141">
    <property type="component" value="Chromosome C8"/>
</dbReference>
<dbReference type="PANTHER" id="PTHR31293:SF12">
    <property type="entry name" value="RNI-LIKE SUPERFAMILY PROTEIN"/>
    <property type="match status" value="1"/>
</dbReference>
<evidence type="ECO:0000313" key="3">
    <source>
        <dbReference type="Proteomes" id="UP000032141"/>
    </source>
</evidence>
<dbReference type="InterPro" id="IPR055411">
    <property type="entry name" value="LRR_FXL15/At3g58940/PEG3-like"/>
</dbReference>